<feature type="compositionally biased region" description="Acidic residues" evidence="1">
    <location>
        <begin position="1360"/>
        <end position="1384"/>
    </location>
</feature>
<sequence length="1549" mass="158803">MGKITLPSVLKNVLKNTLLYIGVYKQYFLSTLLMVSVAFSVFGQSIPATNGAAPTGVDGNGNCWNCAPAGWTDAGGTPDISNSTTASSSDAAPVGSPNGGGATWVTTIPNPPNNHDNWLSLRDLGAGGTEETVSANITGLTPGNEYEVVVYALTQISNDDTGNGPGIDGYYAGAFNDQFRFDVDGGTIVTVPFTGQNVWNTSRLRFTATAATSIITIYPGNNSAYTGSQAGGGNGRINIETVQVSVTLNAINTVPDAVDDMAGYIPGSSVTFDIVGNDSDAEDTTVVTASVDLDPSTAGQQTTVTNAQGTWVYNTSSGEVTFTPATGFNGTATLNYTVEDNNSLDGTPAPATSSPALITVSSNDQDGDGVPDASDICPGSDDTLDADMDGVPDGCDSDDDNDGVPDDVEYLGFTTVSGSTSADCTAPALDFENNGNTEVTYTDADFSGDFSVSDTWRYDGVLPNVYVVFTATDATAGTTLVEFDDDTSGFPASFNPRVSYTFNGGGTITTGYFEFLVEFFDTTTNNPVSIEFGGSSYDMDGQVDGTNGTGESQLFFGVDAYVIEGPIAPATTPNISAVQLGAPNPGVEFTAGALQGAAIDTDPRLRGYFNYNGTDSFVVRLQYKEDGNFSNRIRQFSFGIDKCTAVEFQNPLLTIINGVDTDGDGVDNHLDLDSDNDGIYDLVESGSGASDGDNDGVVDGPVGANGLPDQVETNPNTDGEIDYTVTNTDGDLTPGGGNQYNFIDQDSDNDSCSDANEYFNDNNADGGDGGSYGTGEPQLAVDMNGLVTTAPYNNSGGEDSDTNGTSDYVEGSSGTPFPNPDGDTDANACDTDDDNDGNPDATDPNTQVPTATDDPGNTATGGAAEVIQILGNDDFTDNTDGNADPDNNDPISVTTIETVIGANTTATGTIAYDPATGELTYTPTFAEGGTTVTIEYQVCNDVNGDSPGTTTDDVCDTAIVTIDVAFGDSDGDGVPDNLDQCPGFDDNADNDGDGVADGCDEDDDNDGIADLTENNGNFAEGDEDGDGILNYLDTTDDDPGNTVGDGSTTDYTDADGNGIPDVYDFDGDSVANHLDVDADNDGIYDVAEAGGTDADNDGIADGIDSDGNGIPDSAGTGLTPTDSGPTPGTPDYLDFDSDEDSCSDANEAYNDDTADGGDGGQYGTDPAPVNPDGTVIAASYPAGTTDPSFPNDTDGNGTPDHLEDGPDPDNDTIANACDEDDDGDGNPDDNEIANGNDPLTPVAVDDNGGVVIAGVPEVIQILDNDDFLNNNDPNNVGNTIIYNAGTGTAQGVISFDPATGELTYTASQTELGTTVTVDYTVCNDVNGDTTFDANGNPTGGQADDICDVATVTIMVADIPDSDGDGVNDFVDLDDDNDGILDSDETPAGFPDPSGDQDNDGVPNYLDPDLVEGFTDANGDGVNDAYDFDGDGVPNSLDLDADNDGIYDVTETGGTDDNNDGLADDTDGDPTNNNGIPNTAGTGNTPINSGTDPATLDFLDLDSDEDGCSDANEYFNGANADGGDGGQYGVGDPLTLAGGGVDANGAVTTA</sequence>
<name>A0A370Q359_9FLAO</name>
<gene>
    <name evidence="2" type="ORF">C8D94_1111</name>
</gene>
<feature type="compositionally biased region" description="Polar residues" evidence="1">
    <location>
        <begin position="1475"/>
        <end position="1491"/>
    </location>
</feature>
<protein>
    <recommendedName>
        <fullName evidence="4">Gliding motility-associated-like protein</fullName>
    </recommendedName>
</protein>
<feature type="region of interest" description="Disordered" evidence="1">
    <location>
        <begin position="1085"/>
        <end position="1241"/>
    </location>
</feature>
<proteinExistence type="predicted"/>
<feature type="compositionally biased region" description="Polar residues" evidence="1">
    <location>
        <begin position="786"/>
        <end position="816"/>
    </location>
</feature>
<dbReference type="PANTHER" id="PTHR10199">
    <property type="entry name" value="THROMBOSPONDIN"/>
    <property type="match status" value="1"/>
</dbReference>
<reference evidence="2 3" key="1">
    <citation type="submission" date="2018-07" db="EMBL/GenBank/DDBJ databases">
        <title>Genomic Encyclopedia of Type Strains, Phase IV (KMG-IV): sequencing the most valuable type-strain genomes for metagenomic binning, comparative biology and taxonomic classification.</title>
        <authorList>
            <person name="Goeker M."/>
        </authorList>
    </citation>
    <scope>NUCLEOTIDE SEQUENCE [LARGE SCALE GENOMIC DNA]</scope>
    <source>
        <strain evidence="2 3">DSM 101478</strain>
    </source>
</reference>
<dbReference type="Pfam" id="PF17963">
    <property type="entry name" value="Big_9"/>
    <property type="match status" value="1"/>
</dbReference>
<dbReference type="GO" id="GO:0005509">
    <property type="term" value="F:calcium ion binding"/>
    <property type="evidence" value="ECO:0007669"/>
    <property type="project" value="InterPro"/>
</dbReference>
<feature type="non-terminal residue" evidence="2">
    <location>
        <position position="1549"/>
    </location>
</feature>
<feature type="region of interest" description="Disordered" evidence="1">
    <location>
        <begin position="684"/>
        <end position="861"/>
    </location>
</feature>
<feature type="region of interest" description="Disordered" evidence="1">
    <location>
        <begin position="1360"/>
        <end position="1492"/>
    </location>
</feature>
<feature type="compositionally biased region" description="Polar residues" evidence="1">
    <location>
        <begin position="1185"/>
        <end position="1196"/>
    </location>
</feature>
<keyword evidence="3" id="KW-1185">Reference proteome</keyword>
<accession>A0A370Q359</accession>
<feature type="compositionally biased region" description="Acidic residues" evidence="1">
    <location>
        <begin position="986"/>
        <end position="1007"/>
    </location>
</feature>
<dbReference type="Proteomes" id="UP000255317">
    <property type="component" value="Unassembled WGS sequence"/>
</dbReference>
<dbReference type="Gene3D" id="4.10.1080.10">
    <property type="entry name" value="TSP type-3 repeat"/>
    <property type="match status" value="2"/>
</dbReference>
<evidence type="ECO:0000313" key="3">
    <source>
        <dbReference type="Proteomes" id="UP000255317"/>
    </source>
</evidence>
<dbReference type="InterPro" id="IPR028974">
    <property type="entry name" value="TSP_type-3_rpt"/>
</dbReference>
<feature type="compositionally biased region" description="Acidic residues" evidence="1">
    <location>
        <begin position="1133"/>
        <end position="1142"/>
    </location>
</feature>
<organism evidence="2 3">
    <name type="scientific">Marinirhabdus gelatinilytica</name>
    <dbReference type="NCBI Taxonomy" id="1703343"/>
    <lineage>
        <taxon>Bacteria</taxon>
        <taxon>Pseudomonadati</taxon>
        <taxon>Bacteroidota</taxon>
        <taxon>Flavobacteriia</taxon>
        <taxon>Flavobacteriales</taxon>
        <taxon>Flavobacteriaceae</taxon>
    </lineage>
</organism>
<feature type="compositionally biased region" description="Polar residues" evidence="1">
    <location>
        <begin position="847"/>
        <end position="860"/>
    </location>
</feature>
<evidence type="ECO:0008006" key="4">
    <source>
        <dbReference type="Google" id="ProtNLM"/>
    </source>
</evidence>
<evidence type="ECO:0000313" key="2">
    <source>
        <dbReference type="EMBL" id="RDK82791.1"/>
    </source>
</evidence>
<comment type="caution">
    <text evidence="2">The sequence shown here is derived from an EMBL/GenBank/DDBJ whole genome shotgun (WGS) entry which is preliminary data.</text>
</comment>
<dbReference type="RefSeq" id="WP_211308927.1">
    <property type="nucleotide sequence ID" value="NZ_QRAO01000011.1"/>
</dbReference>
<dbReference type="SUPFAM" id="SSF103647">
    <property type="entry name" value="TSP type-3 repeat"/>
    <property type="match status" value="2"/>
</dbReference>
<dbReference type="PANTHER" id="PTHR10199:SF119">
    <property type="entry name" value="RE20510P"/>
    <property type="match status" value="1"/>
</dbReference>
<feature type="compositionally biased region" description="Low complexity" evidence="1">
    <location>
        <begin position="1089"/>
        <end position="1130"/>
    </location>
</feature>
<feature type="compositionally biased region" description="Acidic residues" evidence="1">
    <location>
        <begin position="1217"/>
        <end position="1231"/>
    </location>
</feature>
<feature type="region of interest" description="Disordered" evidence="1">
    <location>
        <begin position="980"/>
        <end position="1057"/>
    </location>
</feature>
<feature type="compositionally biased region" description="Low complexity" evidence="1">
    <location>
        <begin position="685"/>
        <end position="706"/>
    </location>
</feature>
<evidence type="ECO:0000256" key="1">
    <source>
        <dbReference type="SAM" id="MobiDB-lite"/>
    </source>
</evidence>
<feature type="compositionally biased region" description="Acidic residues" evidence="1">
    <location>
        <begin position="1456"/>
        <end position="1467"/>
    </location>
</feature>
<dbReference type="EMBL" id="QRAO01000011">
    <property type="protein sequence ID" value="RDK82791.1"/>
    <property type="molecule type" value="Genomic_DNA"/>
</dbReference>
<feature type="region of interest" description="Disordered" evidence="1">
    <location>
        <begin position="75"/>
        <end position="105"/>
    </location>
</feature>
<feature type="compositionally biased region" description="Low complexity" evidence="1">
    <location>
        <begin position="81"/>
        <end position="92"/>
    </location>
</feature>